<dbReference type="Pfam" id="PF03732">
    <property type="entry name" value="Retrotrans_gag"/>
    <property type="match status" value="1"/>
</dbReference>
<proteinExistence type="predicted"/>
<dbReference type="EMBL" id="CAJVCH010509973">
    <property type="protein sequence ID" value="CAG7821400.1"/>
    <property type="molecule type" value="Genomic_DNA"/>
</dbReference>
<feature type="domain" description="Retrotransposon gag" evidence="2">
    <location>
        <begin position="57"/>
        <end position="152"/>
    </location>
</feature>
<evidence type="ECO:0000256" key="1">
    <source>
        <dbReference type="SAM" id="MobiDB-lite"/>
    </source>
</evidence>
<evidence type="ECO:0000259" key="2">
    <source>
        <dbReference type="Pfam" id="PF03732"/>
    </source>
</evidence>
<dbReference type="InterPro" id="IPR005162">
    <property type="entry name" value="Retrotrans_gag_dom"/>
</dbReference>
<dbReference type="Proteomes" id="UP000708208">
    <property type="component" value="Unassembled WGS sequence"/>
</dbReference>
<sequence length="251" mass="28530">MADDDDEPPAPPKVVRYAITAPKYSGIRGSDPGSHVSAFKIASEANAWDEAMSLLQFPSTLTGYALSWYASAKGRRQRERNPFNWRTLVDEFIANSTQGIYYGDDEFSLVERTQKEGESGQAYFYVTDQLADRADDDMSDERRIRYIKRGLLPAYFKQANPARCDTMKELLQLLQGIDESIERDKRQRIIKQVDDEPVYRARQCRTQGAGFAEKALQIIEERLKKMEVGKGSINSDKKQTDESSYGKNLTA</sequence>
<evidence type="ECO:0000313" key="3">
    <source>
        <dbReference type="EMBL" id="CAG7821400.1"/>
    </source>
</evidence>
<gene>
    <name evidence="3" type="ORF">AFUS01_LOCUS31742</name>
</gene>
<protein>
    <recommendedName>
        <fullName evidence="2">Retrotransposon gag domain-containing protein</fullName>
    </recommendedName>
</protein>
<feature type="region of interest" description="Disordered" evidence="1">
    <location>
        <begin position="229"/>
        <end position="251"/>
    </location>
</feature>
<keyword evidence="4" id="KW-1185">Reference proteome</keyword>
<reference evidence="3" key="1">
    <citation type="submission" date="2021-06" db="EMBL/GenBank/DDBJ databases">
        <authorList>
            <person name="Hodson N. C."/>
            <person name="Mongue J. A."/>
            <person name="Jaron S. K."/>
        </authorList>
    </citation>
    <scope>NUCLEOTIDE SEQUENCE</scope>
</reference>
<name>A0A8J2KU27_9HEXA</name>
<evidence type="ECO:0000313" key="4">
    <source>
        <dbReference type="Proteomes" id="UP000708208"/>
    </source>
</evidence>
<organism evidence="3 4">
    <name type="scientific">Allacma fusca</name>
    <dbReference type="NCBI Taxonomy" id="39272"/>
    <lineage>
        <taxon>Eukaryota</taxon>
        <taxon>Metazoa</taxon>
        <taxon>Ecdysozoa</taxon>
        <taxon>Arthropoda</taxon>
        <taxon>Hexapoda</taxon>
        <taxon>Collembola</taxon>
        <taxon>Symphypleona</taxon>
        <taxon>Sminthuridae</taxon>
        <taxon>Allacma</taxon>
    </lineage>
</organism>
<dbReference type="OrthoDB" id="10037266at2759"/>
<dbReference type="PANTHER" id="PTHR33194:SF4">
    <property type="entry name" value="CCHC-TYPE DOMAIN-CONTAINING PROTEIN"/>
    <property type="match status" value="1"/>
</dbReference>
<feature type="compositionally biased region" description="Polar residues" evidence="1">
    <location>
        <begin position="242"/>
        <end position="251"/>
    </location>
</feature>
<accession>A0A8J2KU27</accession>
<dbReference type="AlphaFoldDB" id="A0A8J2KU27"/>
<dbReference type="PANTHER" id="PTHR33194">
    <property type="entry name" value="ZINC KNUCKLE DOMAINCONTAINING PROTEIN"/>
    <property type="match status" value="1"/>
</dbReference>
<comment type="caution">
    <text evidence="3">The sequence shown here is derived from an EMBL/GenBank/DDBJ whole genome shotgun (WGS) entry which is preliminary data.</text>
</comment>